<dbReference type="EMBL" id="VLNT01000001">
    <property type="protein sequence ID" value="TSD68057.1"/>
    <property type="molecule type" value="Genomic_DNA"/>
</dbReference>
<dbReference type="GO" id="GO:0016887">
    <property type="term" value="F:ATP hydrolysis activity"/>
    <property type="evidence" value="ECO:0007669"/>
    <property type="project" value="InterPro"/>
</dbReference>
<dbReference type="SUPFAM" id="SSF52540">
    <property type="entry name" value="P-loop containing nucleoside triphosphate hydrolases"/>
    <property type="match status" value="1"/>
</dbReference>
<dbReference type="InterPro" id="IPR050093">
    <property type="entry name" value="ABC_SmlMolc_Importer"/>
</dbReference>
<feature type="domain" description="ABC transporter" evidence="4">
    <location>
        <begin position="6"/>
        <end position="236"/>
    </location>
</feature>
<accession>A0A554SNX0</accession>
<proteinExistence type="predicted"/>
<dbReference type="PROSITE" id="PS50893">
    <property type="entry name" value="ABC_TRANSPORTER_2"/>
    <property type="match status" value="1"/>
</dbReference>
<dbReference type="InterPro" id="IPR027417">
    <property type="entry name" value="P-loop_NTPase"/>
</dbReference>
<comment type="caution">
    <text evidence="5">The sequence shown here is derived from an EMBL/GenBank/DDBJ whole genome shotgun (WGS) entry which is preliminary data.</text>
</comment>
<dbReference type="SMART" id="SM00382">
    <property type="entry name" value="AAA"/>
    <property type="match status" value="1"/>
</dbReference>
<reference evidence="5 6" key="1">
    <citation type="submission" date="2019-07" db="EMBL/GenBank/DDBJ databases">
        <authorList>
            <person name="Zhao L.H."/>
        </authorList>
    </citation>
    <scope>NUCLEOTIDE SEQUENCE [LARGE SCALE GENOMIC DNA]</scope>
    <source>
        <strain evidence="5 6">Co35</strain>
    </source>
</reference>
<dbReference type="PANTHER" id="PTHR42781:SF4">
    <property type="entry name" value="SPERMIDINE_PUTRESCINE IMPORT ATP-BINDING PROTEIN POTA"/>
    <property type="match status" value="1"/>
</dbReference>
<dbReference type="InterPro" id="IPR017871">
    <property type="entry name" value="ABC_transporter-like_CS"/>
</dbReference>
<dbReference type="GO" id="GO:0032991">
    <property type="term" value="C:protein-containing complex"/>
    <property type="evidence" value="ECO:0007669"/>
    <property type="project" value="UniProtKB-ARBA"/>
</dbReference>
<dbReference type="Gene3D" id="3.40.50.300">
    <property type="entry name" value="P-loop containing nucleotide triphosphate hydrolases"/>
    <property type="match status" value="1"/>
</dbReference>
<dbReference type="GO" id="GO:0005886">
    <property type="term" value="C:plasma membrane"/>
    <property type="evidence" value="ECO:0007669"/>
    <property type="project" value="UniProtKB-ARBA"/>
</dbReference>
<keyword evidence="1" id="KW-0813">Transport</keyword>
<keyword evidence="2" id="KW-0547">Nucleotide-binding</keyword>
<dbReference type="Proteomes" id="UP000316988">
    <property type="component" value="Unassembled WGS sequence"/>
</dbReference>
<evidence type="ECO:0000256" key="3">
    <source>
        <dbReference type="ARBA" id="ARBA00022840"/>
    </source>
</evidence>
<dbReference type="OrthoDB" id="3180400at2"/>
<dbReference type="FunFam" id="3.40.50.300:FF:000133">
    <property type="entry name" value="Spermidine/putrescine import ATP-binding protein PotA"/>
    <property type="match status" value="1"/>
</dbReference>
<dbReference type="AlphaFoldDB" id="A0A554SNX0"/>
<organism evidence="5 6">
    <name type="scientific">Aeromicrobium piscarium</name>
    <dbReference type="NCBI Taxonomy" id="2590901"/>
    <lineage>
        <taxon>Bacteria</taxon>
        <taxon>Bacillati</taxon>
        <taxon>Actinomycetota</taxon>
        <taxon>Actinomycetes</taxon>
        <taxon>Propionibacteriales</taxon>
        <taxon>Nocardioidaceae</taxon>
        <taxon>Aeromicrobium</taxon>
    </lineage>
</organism>
<dbReference type="InterPro" id="IPR003439">
    <property type="entry name" value="ABC_transporter-like_ATP-bd"/>
</dbReference>
<gene>
    <name evidence="5" type="ORF">FNM00_00220</name>
</gene>
<dbReference type="RefSeq" id="WP_143911004.1">
    <property type="nucleotide sequence ID" value="NZ_VLNT01000001.1"/>
</dbReference>
<dbReference type="PROSITE" id="PS00211">
    <property type="entry name" value="ABC_TRANSPORTER_1"/>
    <property type="match status" value="1"/>
</dbReference>
<evidence type="ECO:0000313" key="5">
    <source>
        <dbReference type="EMBL" id="TSD68057.1"/>
    </source>
</evidence>
<evidence type="ECO:0000259" key="4">
    <source>
        <dbReference type="PROSITE" id="PS50893"/>
    </source>
</evidence>
<sequence>MSTSFVHLRGLTTEYGNGAGIRDIDLEIRRGEMLVLLGPSGCGKTTLLRTIAGLAAPDSGAIMVDGDDITSLKAAQRDMGMVFQTWALFPHLTVAQNVAYGLKTRRHAKNEITKAVGEALELVQLSHLADRKPGQLSGGQQQRVALARAIVINPRVLLLDEPLSALDRRIRMELRSDLRRLQQELGVTGVYVTHDHGEALALGDRVAVMNEGRIVEIAAPRELFVRPQHRFTAHFLDAGTIVDIDGSGPDGALRTPLGSIAPVAPTPDMAAICIPADAIALEVDGPGIAGTVVDLDYEQSSLTVSVQLSGSGIVVKSAQPLSRDLHSGQPIRVVADLERAVPLAS</sequence>
<dbReference type="PANTHER" id="PTHR42781">
    <property type="entry name" value="SPERMIDINE/PUTRESCINE IMPORT ATP-BINDING PROTEIN POTA"/>
    <property type="match status" value="1"/>
</dbReference>
<dbReference type="InterPro" id="IPR003593">
    <property type="entry name" value="AAA+_ATPase"/>
</dbReference>
<evidence type="ECO:0000256" key="2">
    <source>
        <dbReference type="ARBA" id="ARBA00022741"/>
    </source>
</evidence>
<evidence type="ECO:0000313" key="6">
    <source>
        <dbReference type="Proteomes" id="UP000316988"/>
    </source>
</evidence>
<dbReference type="Pfam" id="PF00005">
    <property type="entry name" value="ABC_tran"/>
    <property type="match status" value="1"/>
</dbReference>
<keyword evidence="6" id="KW-1185">Reference proteome</keyword>
<protein>
    <submittedName>
        <fullName evidence="5">ABC transporter ATP-binding protein</fullName>
    </submittedName>
</protein>
<name>A0A554SNX0_9ACTN</name>
<keyword evidence="3 5" id="KW-0067">ATP-binding</keyword>
<dbReference type="GO" id="GO:0005524">
    <property type="term" value="F:ATP binding"/>
    <property type="evidence" value="ECO:0007669"/>
    <property type="project" value="UniProtKB-KW"/>
</dbReference>
<evidence type="ECO:0000256" key="1">
    <source>
        <dbReference type="ARBA" id="ARBA00022448"/>
    </source>
</evidence>